<evidence type="ECO:0000256" key="2">
    <source>
        <dbReference type="RuleBase" id="RU003750"/>
    </source>
</evidence>
<reference evidence="4" key="1">
    <citation type="submission" date="2021-12" db="EMBL/GenBank/DDBJ databases">
        <title>Alicyclobacillaceae gen. nov., sp. nov., isolated from chalcocite enrichment system.</title>
        <authorList>
            <person name="Jiang Z."/>
        </authorList>
    </citation>
    <scope>NUCLEOTIDE SEQUENCE</scope>
    <source>
        <strain evidence="4">MYW30-H2</strain>
    </source>
</reference>
<evidence type="ECO:0000256" key="3">
    <source>
        <dbReference type="SAM" id="Phobius"/>
    </source>
</evidence>
<feature type="transmembrane region" description="Helical" evidence="3">
    <location>
        <begin position="193"/>
        <end position="222"/>
    </location>
</feature>
<protein>
    <submittedName>
        <fullName evidence="4">CDP-alcohol phosphatidyltransferase family protein</fullName>
    </submittedName>
</protein>
<dbReference type="Proteomes" id="UP000830167">
    <property type="component" value="Chromosome"/>
</dbReference>
<keyword evidence="3" id="KW-1133">Transmembrane helix</keyword>
<accession>A0ABY4CIY3</accession>
<organism evidence="4 5">
    <name type="scientific">Fodinisporobacter ferrooxydans</name>
    <dbReference type="NCBI Taxonomy" id="2901836"/>
    <lineage>
        <taxon>Bacteria</taxon>
        <taxon>Bacillati</taxon>
        <taxon>Bacillota</taxon>
        <taxon>Bacilli</taxon>
        <taxon>Bacillales</taxon>
        <taxon>Alicyclobacillaceae</taxon>
        <taxon>Fodinisporobacter</taxon>
    </lineage>
</organism>
<dbReference type="RefSeq" id="WP_347437172.1">
    <property type="nucleotide sequence ID" value="NZ_CP089291.1"/>
</dbReference>
<dbReference type="InterPro" id="IPR000462">
    <property type="entry name" value="CDP-OH_P_trans"/>
</dbReference>
<comment type="similarity">
    <text evidence="2">Belongs to the CDP-alcohol phosphatidyltransferase class-I family.</text>
</comment>
<sequence>MKEMYPEIEKVTKYSNFYLGKCYTWLSTPITAFAAKRGWHPNTLTLASLLVAAAAVLCLSSGIYPFVIIGAVLLYLSYVLDWCDGQLARYTGKVSPFGGWFDQISDRCKEFLYVLGLALGAYKADPFAGVFIAALLALFFLFLLEYYGQMARAIPDPQAEVSAAIETAQGASFYDVKPPTKRFIIDFGIDEQYAYIVAATIALGEAWTLYGLVVLSCLMAVYKPVKGWTRYLSAKRGDLS</sequence>
<feature type="transmembrane region" description="Helical" evidence="3">
    <location>
        <begin position="46"/>
        <end position="76"/>
    </location>
</feature>
<feature type="transmembrane region" description="Helical" evidence="3">
    <location>
        <begin position="127"/>
        <end position="147"/>
    </location>
</feature>
<evidence type="ECO:0000313" key="4">
    <source>
        <dbReference type="EMBL" id="UOF90477.1"/>
    </source>
</evidence>
<dbReference type="InterPro" id="IPR043130">
    <property type="entry name" value="CDP-OH_PTrfase_TM_dom"/>
</dbReference>
<name>A0ABY4CIY3_9BACL</name>
<dbReference type="InterPro" id="IPR048254">
    <property type="entry name" value="CDP_ALCOHOL_P_TRANSF_CS"/>
</dbReference>
<dbReference type="PROSITE" id="PS00379">
    <property type="entry name" value="CDP_ALCOHOL_P_TRANSF"/>
    <property type="match status" value="1"/>
</dbReference>
<dbReference type="EMBL" id="CP089291">
    <property type="protein sequence ID" value="UOF90477.1"/>
    <property type="molecule type" value="Genomic_DNA"/>
</dbReference>
<proteinExistence type="inferred from homology"/>
<keyword evidence="3" id="KW-0812">Transmembrane</keyword>
<evidence type="ECO:0000256" key="1">
    <source>
        <dbReference type="ARBA" id="ARBA00022679"/>
    </source>
</evidence>
<dbReference type="Gene3D" id="1.20.120.1760">
    <property type="match status" value="1"/>
</dbReference>
<evidence type="ECO:0000313" key="5">
    <source>
        <dbReference type="Proteomes" id="UP000830167"/>
    </source>
</evidence>
<keyword evidence="1 2" id="KW-0808">Transferase</keyword>
<gene>
    <name evidence="4" type="ORF">LSG31_21905</name>
</gene>
<keyword evidence="5" id="KW-1185">Reference proteome</keyword>
<dbReference type="Pfam" id="PF01066">
    <property type="entry name" value="CDP-OH_P_transf"/>
    <property type="match status" value="1"/>
</dbReference>
<keyword evidence="3" id="KW-0472">Membrane</keyword>